<accession>A0A7K0FPX0</accession>
<name>A0A7K0FPX0_9SPHI</name>
<dbReference type="Proteomes" id="UP000462931">
    <property type="component" value="Unassembled WGS sequence"/>
</dbReference>
<keyword evidence="1" id="KW-1133">Transmembrane helix</keyword>
<comment type="caution">
    <text evidence="2">The sequence shown here is derived from an EMBL/GenBank/DDBJ whole genome shotgun (WGS) entry which is preliminary data.</text>
</comment>
<dbReference type="EMBL" id="WKJI01000003">
    <property type="protein sequence ID" value="MRX48004.1"/>
    <property type="molecule type" value="Genomic_DNA"/>
</dbReference>
<evidence type="ECO:0000256" key="1">
    <source>
        <dbReference type="SAM" id="Phobius"/>
    </source>
</evidence>
<dbReference type="RefSeq" id="WP_154288110.1">
    <property type="nucleotide sequence ID" value="NZ_WKJI01000003.1"/>
</dbReference>
<organism evidence="2 3">
    <name type="scientific">Pedobacter puniceum</name>
    <dbReference type="NCBI Taxonomy" id="2666136"/>
    <lineage>
        <taxon>Bacteria</taxon>
        <taxon>Pseudomonadati</taxon>
        <taxon>Bacteroidota</taxon>
        <taxon>Sphingobacteriia</taxon>
        <taxon>Sphingobacteriales</taxon>
        <taxon>Sphingobacteriaceae</taxon>
        <taxon>Pedobacter</taxon>
    </lineage>
</organism>
<gene>
    <name evidence="2" type="ORF">GJJ64_12455</name>
</gene>
<evidence type="ECO:0000313" key="3">
    <source>
        <dbReference type="Proteomes" id="UP000462931"/>
    </source>
</evidence>
<evidence type="ECO:0000313" key="2">
    <source>
        <dbReference type="EMBL" id="MRX48004.1"/>
    </source>
</evidence>
<proteinExistence type="predicted"/>
<dbReference type="AlphaFoldDB" id="A0A7K0FPX0"/>
<reference evidence="2 3" key="1">
    <citation type="submission" date="2019-11" db="EMBL/GenBank/DDBJ databases">
        <authorList>
            <person name="Cheng Q."/>
            <person name="Yang Z."/>
        </authorList>
    </citation>
    <scope>NUCLEOTIDE SEQUENCE [LARGE SCALE GENOMIC DNA]</scope>
    <source>
        <strain evidence="2 3">HX-22-1</strain>
    </source>
</reference>
<sequence>MQILEKKYIIFFFVVFIVSPLIGMLLFEEELNSVFVARALFTASLSTLIFFFINKRR</sequence>
<feature type="transmembrane region" description="Helical" evidence="1">
    <location>
        <begin position="33"/>
        <end position="53"/>
    </location>
</feature>
<evidence type="ECO:0008006" key="4">
    <source>
        <dbReference type="Google" id="ProtNLM"/>
    </source>
</evidence>
<protein>
    <recommendedName>
        <fullName evidence="4">EamA/RhaT family transporter</fullName>
    </recommendedName>
</protein>
<feature type="transmembrane region" description="Helical" evidence="1">
    <location>
        <begin position="7"/>
        <end position="27"/>
    </location>
</feature>
<keyword evidence="1" id="KW-0812">Transmembrane</keyword>
<keyword evidence="1" id="KW-0472">Membrane</keyword>
<keyword evidence="3" id="KW-1185">Reference proteome</keyword>